<dbReference type="Pfam" id="PF13813">
    <property type="entry name" value="MBOAT_2"/>
    <property type="match status" value="1"/>
</dbReference>
<evidence type="ECO:0000256" key="4">
    <source>
        <dbReference type="ARBA" id="ARBA00022692"/>
    </source>
</evidence>
<keyword evidence="11" id="KW-1185">Reference proteome</keyword>
<feature type="compositionally biased region" description="Low complexity" evidence="7">
    <location>
        <begin position="401"/>
        <end position="413"/>
    </location>
</feature>
<keyword evidence="5 8" id="KW-1133">Transmembrane helix</keyword>
<name>A0AAE0HRD7_9PEZI</name>
<dbReference type="RefSeq" id="XP_062663925.1">
    <property type="nucleotide sequence ID" value="XM_062807833.1"/>
</dbReference>
<dbReference type="EMBL" id="JAUEPN010000001">
    <property type="protein sequence ID" value="KAK3300411.1"/>
    <property type="molecule type" value="Genomic_DNA"/>
</dbReference>
<feature type="transmembrane region" description="Helical" evidence="8">
    <location>
        <begin position="71"/>
        <end position="88"/>
    </location>
</feature>
<dbReference type="AlphaFoldDB" id="A0AAE0HRD7"/>
<evidence type="ECO:0000313" key="10">
    <source>
        <dbReference type="EMBL" id="KAK3300411.1"/>
    </source>
</evidence>
<feature type="transmembrane region" description="Helical" evidence="8">
    <location>
        <begin position="307"/>
        <end position="330"/>
    </location>
</feature>
<sequence>MAVHPLGSASGFGLNQESFNLAVYQRQQYRDAFNTALAAGEVKPLIIPWSFVGSFFLPLLYLSIPHTNRPWLYRMRWLVAATVVYLNVHLLQTTSAINEAVAFATGLLAVWGTIWALRLLIFTRPQWDAARVERRPRRTENGHGGKREDAVVMVPPDESVAASLPHNEYFWQPFPATAPYLTRLGWTADLLTACRGAGWNFSISTIPHPPFPTKPLDGNELVRIDLIPLASRAGTQRSQTYAAFLRSRLLNFTLSYLTIDLLTSIMRQDPYFVLGPDYASQGYPLPPLYARLPLPQLTIPLLRNIPALAGIMAGIHLYHSLLQLAIVFPLRSLFGARAELWQHPTLFGGFVPSVLDRGLAGFWGGWWHQTFRAGFVAPARWWFAARRRPEVGPEANKDNNHTNNHHSNSTNNKPPTALFAEPLLAFLLSGLLHAAGGHTAVPRITRPWTSLAFFALQTVGIALQTTLLPNLLPNPTPKRSKTLLRRLTNLLFTLLWLQLTAWGLIDDMGRAGVWLFEPVPASPLRALGLVGTGTGTGTVGGDEAWWRWDSVGELAISVESAKKAHRMSMR</sequence>
<dbReference type="GO" id="GO:0016020">
    <property type="term" value="C:membrane"/>
    <property type="evidence" value="ECO:0007669"/>
    <property type="project" value="UniProtKB-SubCell"/>
</dbReference>
<evidence type="ECO:0000256" key="3">
    <source>
        <dbReference type="ARBA" id="ARBA00022679"/>
    </source>
</evidence>
<feature type="region of interest" description="Disordered" evidence="7">
    <location>
        <begin position="392"/>
        <end position="413"/>
    </location>
</feature>
<proteinExistence type="inferred from homology"/>
<keyword evidence="4 8" id="KW-0812">Transmembrane</keyword>
<dbReference type="GO" id="GO:0008374">
    <property type="term" value="F:O-acyltransferase activity"/>
    <property type="evidence" value="ECO:0007669"/>
    <property type="project" value="InterPro"/>
</dbReference>
<comment type="caution">
    <text evidence="10">The sequence shown here is derived from an EMBL/GenBank/DDBJ whole genome shotgun (WGS) entry which is preliminary data.</text>
</comment>
<feature type="domain" description="Wax synthase" evidence="9">
    <location>
        <begin position="346"/>
        <end position="455"/>
    </location>
</feature>
<dbReference type="InterPro" id="IPR044851">
    <property type="entry name" value="Wax_synthase"/>
</dbReference>
<keyword evidence="6 8" id="KW-0472">Membrane</keyword>
<feature type="transmembrane region" description="Helical" evidence="8">
    <location>
        <begin position="46"/>
        <end position="64"/>
    </location>
</feature>
<dbReference type="PANTHER" id="PTHR31595">
    <property type="entry name" value="LONG-CHAIN-ALCOHOL O-FATTY-ACYLTRANSFERASE 3-RELATED"/>
    <property type="match status" value="1"/>
</dbReference>
<reference evidence="10" key="2">
    <citation type="submission" date="2023-06" db="EMBL/GenBank/DDBJ databases">
        <authorList>
            <consortium name="Lawrence Berkeley National Laboratory"/>
            <person name="Haridas S."/>
            <person name="Hensen N."/>
            <person name="Bonometti L."/>
            <person name="Westerberg I."/>
            <person name="Brannstrom I.O."/>
            <person name="Guillou S."/>
            <person name="Cros-Aarteil S."/>
            <person name="Calhoun S."/>
            <person name="Kuo A."/>
            <person name="Mondo S."/>
            <person name="Pangilinan J."/>
            <person name="Riley R."/>
            <person name="Labutti K."/>
            <person name="Andreopoulos B."/>
            <person name="Lipzen A."/>
            <person name="Chen C."/>
            <person name="Yanf M."/>
            <person name="Daum C."/>
            <person name="Ng V."/>
            <person name="Clum A."/>
            <person name="Steindorff A."/>
            <person name="Ohm R."/>
            <person name="Martin F."/>
            <person name="Silar P."/>
            <person name="Natvig D."/>
            <person name="Lalanne C."/>
            <person name="Gautier V."/>
            <person name="Ament-Velasquez S.L."/>
            <person name="Kruys A."/>
            <person name="Hutchinson M.I."/>
            <person name="Powell A.J."/>
            <person name="Barry K."/>
            <person name="Miller A.N."/>
            <person name="Grigoriev I.V."/>
            <person name="Debuchy R."/>
            <person name="Gladieux P."/>
            <person name="Thoren M.H."/>
            <person name="Johannesson H."/>
        </authorList>
    </citation>
    <scope>NUCLEOTIDE SEQUENCE</scope>
    <source>
        <strain evidence="10">CBS 168.71</strain>
    </source>
</reference>
<accession>A0AAE0HRD7</accession>
<reference evidence="10" key="1">
    <citation type="journal article" date="2023" name="Mol. Phylogenet. Evol.">
        <title>Genome-scale phylogeny and comparative genomics of the fungal order Sordariales.</title>
        <authorList>
            <person name="Hensen N."/>
            <person name="Bonometti L."/>
            <person name="Westerberg I."/>
            <person name="Brannstrom I.O."/>
            <person name="Guillou S."/>
            <person name="Cros-Aarteil S."/>
            <person name="Calhoun S."/>
            <person name="Haridas S."/>
            <person name="Kuo A."/>
            <person name="Mondo S."/>
            <person name="Pangilinan J."/>
            <person name="Riley R."/>
            <person name="LaButti K."/>
            <person name="Andreopoulos B."/>
            <person name="Lipzen A."/>
            <person name="Chen C."/>
            <person name="Yan M."/>
            <person name="Daum C."/>
            <person name="Ng V."/>
            <person name="Clum A."/>
            <person name="Steindorff A."/>
            <person name="Ohm R.A."/>
            <person name="Martin F."/>
            <person name="Silar P."/>
            <person name="Natvig D.O."/>
            <person name="Lalanne C."/>
            <person name="Gautier V."/>
            <person name="Ament-Velasquez S.L."/>
            <person name="Kruys A."/>
            <person name="Hutchinson M.I."/>
            <person name="Powell A.J."/>
            <person name="Barry K."/>
            <person name="Miller A.N."/>
            <person name="Grigoriev I.V."/>
            <person name="Debuchy R."/>
            <person name="Gladieux P."/>
            <person name="Hiltunen Thoren M."/>
            <person name="Johannesson H."/>
        </authorList>
    </citation>
    <scope>NUCLEOTIDE SEQUENCE</scope>
    <source>
        <strain evidence="10">CBS 168.71</strain>
    </source>
</reference>
<dbReference type="InterPro" id="IPR032805">
    <property type="entry name" value="Wax_synthase_dom"/>
</dbReference>
<evidence type="ECO:0000256" key="8">
    <source>
        <dbReference type="SAM" id="Phobius"/>
    </source>
</evidence>
<organism evidence="10 11">
    <name type="scientific">Chaetomium fimeti</name>
    <dbReference type="NCBI Taxonomy" id="1854472"/>
    <lineage>
        <taxon>Eukaryota</taxon>
        <taxon>Fungi</taxon>
        <taxon>Dikarya</taxon>
        <taxon>Ascomycota</taxon>
        <taxon>Pezizomycotina</taxon>
        <taxon>Sordariomycetes</taxon>
        <taxon>Sordariomycetidae</taxon>
        <taxon>Sordariales</taxon>
        <taxon>Chaetomiaceae</taxon>
        <taxon>Chaetomium</taxon>
    </lineage>
</organism>
<feature type="transmembrane region" description="Helical" evidence="8">
    <location>
        <begin position="100"/>
        <end position="121"/>
    </location>
</feature>
<evidence type="ECO:0000256" key="5">
    <source>
        <dbReference type="ARBA" id="ARBA00022989"/>
    </source>
</evidence>
<dbReference type="Proteomes" id="UP001278766">
    <property type="component" value="Unassembled WGS sequence"/>
</dbReference>
<dbReference type="GO" id="GO:0006629">
    <property type="term" value="P:lipid metabolic process"/>
    <property type="evidence" value="ECO:0007669"/>
    <property type="project" value="InterPro"/>
</dbReference>
<evidence type="ECO:0000259" key="9">
    <source>
        <dbReference type="Pfam" id="PF13813"/>
    </source>
</evidence>
<evidence type="ECO:0000313" key="11">
    <source>
        <dbReference type="Proteomes" id="UP001278766"/>
    </source>
</evidence>
<comment type="similarity">
    <text evidence="2">Belongs to the wax synthase family.</text>
</comment>
<evidence type="ECO:0000256" key="7">
    <source>
        <dbReference type="SAM" id="MobiDB-lite"/>
    </source>
</evidence>
<keyword evidence="3" id="KW-0808">Transferase</keyword>
<evidence type="ECO:0000256" key="6">
    <source>
        <dbReference type="ARBA" id="ARBA00023136"/>
    </source>
</evidence>
<comment type="subcellular location">
    <subcellularLocation>
        <location evidence="1">Membrane</location>
        <topology evidence="1">Multi-pass membrane protein</topology>
    </subcellularLocation>
</comment>
<dbReference type="GeneID" id="87844781"/>
<dbReference type="PANTHER" id="PTHR31595:SF67">
    <property type="entry name" value="WAX SYNTHASE DOMAIN-CONTAINING PROTEIN"/>
    <property type="match status" value="1"/>
</dbReference>
<protein>
    <recommendedName>
        <fullName evidence="9">Wax synthase domain-containing protein</fullName>
    </recommendedName>
</protein>
<evidence type="ECO:0000256" key="1">
    <source>
        <dbReference type="ARBA" id="ARBA00004141"/>
    </source>
</evidence>
<gene>
    <name evidence="10" type="ORF">B0H64DRAFT_470511</name>
</gene>
<evidence type="ECO:0000256" key="2">
    <source>
        <dbReference type="ARBA" id="ARBA00007282"/>
    </source>
</evidence>